<evidence type="ECO:0000313" key="7">
    <source>
        <dbReference type="Proteomes" id="UP000033874"/>
    </source>
</evidence>
<sequence length="399" mass="42293">MEEWRLNWRIGFAAFITIGLSHGAYQALSSLFVLPLQEAFGWSRGQIAFAHYSSLVVAFAAPFVGRAVDRFGARRIMLCGMVLSILTYLGLASMNGALALFYMLSVLAGVIGLSASGLTCSRVVSQSFVRSRGVSLAIARSGLALASAALPTILFAIIARFGWRAGYVTEALLVLIIALPVVWFWIGDSRTSATTARHDSDSDLPTWLHLLRERRVWLLCLGAGLGYAPATAIMTQLQPLLISKGVEADAAAALVGMAGIASFAGAIVTGSLVDRFWAPGIAFLFACGSAAGTCLLAWHGAVDGPMASLAILLIGLGLGAEIDVVAYMVARYFGIRSFSTIYGMTVFFIAFSSALGASMLGVAFDRYGNYDAALLVIAASFMAAGGVYLMMGRYPKQRD</sequence>
<dbReference type="PATRIC" id="fig|56193.3.peg.2637"/>
<feature type="transmembrane region" description="Helical" evidence="4">
    <location>
        <begin position="46"/>
        <end position="64"/>
    </location>
</feature>
<dbReference type="Gene3D" id="1.20.1250.20">
    <property type="entry name" value="MFS general substrate transporter like domains"/>
    <property type="match status" value="2"/>
</dbReference>
<keyword evidence="2 4" id="KW-1133">Transmembrane helix</keyword>
<dbReference type="InterPro" id="IPR011701">
    <property type="entry name" value="MFS"/>
</dbReference>
<comment type="caution">
    <text evidence="6">The sequence shown here is derived from an EMBL/GenBank/DDBJ whole genome shotgun (WGS) entry which is preliminary data.</text>
</comment>
<dbReference type="PANTHER" id="PTHR11360">
    <property type="entry name" value="MONOCARBOXYLATE TRANSPORTER"/>
    <property type="match status" value="1"/>
</dbReference>
<name>A0A0M3AQA2_9SPHN</name>
<feature type="transmembrane region" description="Helical" evidence="4">
    <location>
        <begin position="165"/>
        <end position="186"/>
    </location>
</feature>
<keyword evidence="7" id="KW-1185">Reference proteome</keyword>
<feature type="transmembrane region" description="Helical" evidence="4">
    <location>
        <begin position="100"/>
        <end position="125"/>
    </location>
</feature>
<dbReference type="SUPFAM" id="SSF103473">
    <property type="entry name" value="MFS general substrate transporter"/>
    <property type="match status" value="1"/>
</dbReference>
<dbReference type="InterPro" id="IPR036259">
    <property type="entry name" value="MFS_trans_sf"/>
</dbReference>
<dbReference type="PANTHER" id="PTHR11360:SF284">
    <property type="entry name" value="EG:103B4.3 PROTEIN-RELATED"/>
    <property type="match status" value="1"/>
</dbReference>
<dbReference type="InterPro" id="IPR050327">
    <property type="entry name" value="Proton-linked_MCT"/>
</dbReference>
<evidence type="ECO:0000259" key="5">
    <source>
        <dbReference type="PROSITE" id="PS50850"/>
    </source>
</evidence>
<keyword evidence="1 4" id="KW-0812">Transmembrane</keyword>
<feature type="transmembrane region" description="Helical" evidence="4">
    <location>
        <begin position="341"/>
        <end position="364"/>
    </location>
</feature>
<evidence type="ECO:0000256" key="1">
    <source>
        <dbReference type="ARBA" id="ARBA00022692"/>
    </source>
</evidence>
<proteinExistence type="predicted"/>
<feature type="domain" description="Major facilitator superfamily (MFS) profile" evidence="5">
    <location>
        <begin position="7"/>
        <end position="397"/>
    </location>
</feature>
<feature type="transmembrane region" description="Helical" evidence="4">
    <location>
        <begin position="307"/>
        <end position="329"/>
    </location>
</feature>
<gene>
    <name evidence="6" type="ORF">YP76_12680</name>
</gene>
<reference evidence="6 7" key="1">
    <citation type="submission" date="2015-04" db="EMBL/GenBank/DDBJ databases">
        <title>Genome sequence of aromatic hydrocarbons-degrading Sphingobium chungbukense DJ77.</title>
        <authorList>
            <person name="Kim Y.-C."/>
            <person name="Chae J.-C."/>
        </authorList>
    </citation>
    <scope>NUCLEOTIDE SEQUENCE [LARGE SCALE GENOMIC DNA]</scope>
    <source>
        <strain evidence="6 7">DJ77</strain>
    </source>
</reference>
<feature type="transmembrane region" description="Helical" evidence="4">
    <location>
        <begin position="280"/>
        <end position="301"/>
    </location>
</feature>
<dbReference type="InterPro" id="IPR020846">
    <property type="entry name" value="MFS_dom"/>
</dbReference>
<dbReference type="Pfam" id="PF07690">
    <property type="entry name" value="MFS_1"/>
    <property type="match status" value="1"/>
</dbReference>
<organism evidence="6 7">
    <name type="scientific">Sphingobium chungbukense</name>
    <dbReference type="NCBI Taxonomy" id="56193"/>
    <lineage>
        <taxon>Bacteria</taxon>
        <taxon>Pseudomonadati</taxon>
        <taxon>Pseudomonadota</taxon>
        <taxon>Alphaproteobacteria</taxon>
        <taxon>Sphingomonadales</taxon>
        <taxon>Sphingomonadaceae</taxon>
        <taxon>Sphingobium</taxon>
    </lineage>
</organism>
<dbReference type="Proteomes" id="UP000033874">
    <property type="component" value="Unassembled WGS sequence"/>
</dbReference>
<accession>A0A0M3AQA2</accession>
<evidence type="ECO:0000313" key="6">
    <source>
        <dbReference type="EMBL" id="KKW92103.1"/>
    </source>
</evidence>
<feature type="transmembrane region" description="Helical" evidence="4">
    <location>
        <begin position="250"/>
        <end position="273"/>
    </location>
</feature>
<feature type="transmembrane region" description="Helical" evidence="4">
    <location>
        <begin position="370"/>
        <end position="391"/>
    </location>
</feature>
<dbReference type="STRING" id="56193.YP76_12680"/>
<keyword evidence="3 4" id="KW-0472">Membrane</keyword>
<dbReference type="AlphaFoldDB" id="A0A0M3AQA2"/>
<protein>
    <recommendedName>
        <fullName evidence="5">Major facilitator superfamily (MFS) profile domain-containing protein</fullName>
    </recommendedName>
</protein>
<feature type="transmembrane region" description="Helical" evidence="4">
    <location>
        <begin position="12"/>
        <end position="34"/>
    </location>
</feature>
<feature type="transmembrane region" description="Helical" evidence="4">
    <location>
        <begin position="216"/>
        <end position="238"/>
    </location>
</feature>
<evidence type="ECO:0000256" key="3">
    <source>
        <dbReference type="ARBA" id="ARBA00023136"/>
    </source>
</evidence>
<evidence type="ECO:0000256" key="2">
    <source>
        <dbReference type="ARBA" id="ARBA00022989"/>
    </source>
</evidence>
<dbReference type="EMBL" id="LBIC01000005">
    <property type="protein sequence ID" value="KKW92103.1"/>
    <property type="molecule type" value="Genomic_DNA"/>
</dbReference>
<feature type="transmembrane region" description="Helical" evidence="4">
    <location>
        <begin position="137"/>
        <end position="159"/>
    </location>
</feature>
<dbReference type="PROSITE" id="PS50850">
    <property type="entry name" value="MFS"/>
    <property type="match status" value="1"/>
</dbReference>
<dbReference type="GO" id="GO:0022857">
    <property type="term" value="F:transmembrane transporter activity"/>
    <property type="evidence" value="ECO:0007669"/>
    <property type="project" value="InterPro"/>
</dbReference>
<feature type="transmembrane region" description="Helical" evidence="4">
    <location>
        <begin position="76"/>
        <end position="94"/>
    </location>
</feature>
<evidence type="ECO:0000256" key="4">
    <source>
        <dbReference type="SAM" id="Phobius"/>
    </source>
</evidence>